<accession>A0ABY2J6G6</accession>
<dbReference type="EMBL" id="SOGJ01000011">
    <property type="protein sequence ID" value="TFD00425.1"/>
    <property type="molecule type" value="Genomic_DNA"/>
</dbReference>
<feature type="domain" description="Solute-binding protein family 3/N-terminal" evidence="2">
    <location>
        <begin position="59"/>
        <end position="284"/>
    </location>
</feature>
<evidence type="ECO:0000259" key="2">
    <source>
        <dbReference type="SMART" id="SM00062"/>
    </source>
</evidence>
<evidence type="ECO:0000256" key="1">
    <source>
        <dbReference type="ARBA" id="ARBA00022729"/>
    </source>
</evidence>
<dbReference type="CDD" id="cd01004">
    <property type="entry name" value="PBP2_MidA_like"/>
    <property type="match status" value="1"/>
</dbReference>
<dbReference type="PROSITE" id="PS51257">
    <property type="entry name" value="PROKAR_LIPOPROTEIN"/>
    <property type="match status" value="1"/>
</dbReference>
<gene>
    <name evidence="3" type="ORF">E3O65_03660</name>
</gene>
<dbReference type="Proteomes" id="UP000298355">
    <property type="component" value="Unassembled WGS sequence"/>
</dbReference>
<organism evidence="3 4">
    <name type="scientific">Cryobacterium breve</name>
    <dbReference type="NCBI Taxonomy" id="1259258"/>
    <lineage>
        <taxon>Bacteria</taxon>
        <taxon>Bacillati</taxon>
        <taxon>Actinomycetota</taxon>
        <taxon>Actinomycetes</taxon>
        <taxon>Micrococcales</taxon>
        <taxon>Microbacteriaceae</taxon>
        <taxon>Cryobacterium</taxon>
    </lineage>
</organism>
<proteinExistence type="predicted"/>
<dbReference type="PANTHER" id="PTHR35936">
    <property type="entry name" value="MEMBRANE-BOUND LYTIC MUREIN TRANSGLYCOSYLASE F"/>
    <property type="match status" value="1"/>
</dbReference>
<dbReference type="SMART" id="SM00062">
    <property type="entry name" value="PBPb"/>
    <property type="match status" value="1"/>
</dbReference>
<dbReference type="PANTHER" id="PTHR35936:SF17">
    <property type="entry name" value="ARGININE-BINDING EXTRACELLULAR PROTEIN ARTP"/>
    <property type="match status" value="1"/>
</dbReference>
<evidence type="ECO:0000313" key="3">
    <source>
        <dbReference type="EMBL" id="TFD00425.1"/>
    </source>
</evidence>
<comment type="caution">
    <text evidence="3">The sequence shown here is derived from an EMBL/GenBank/DDBJ whole genome shotgun (WGS) entry which is preliminary data.</text>
</comment>
<dbReference type="Pfam" id="PF00497">
    <property type="entry name" value="SBP_bac_3"/>
    <property type="match status" value="1"/>
</dbReference>
<dbReference type="SUPFAM" id="SSF53850">
    <property type="entry name" value="Periplasmic binding protein-like II"/>
    <property type="match status" value="1"/>
</dbReference>
<name>A0ABY2J6G6_9MICO</name>
<protein>
    <submittedName>
        <fullName evidence="3">ABC transporter substrate-binding protein</fullName>
    </submittedName>
</protein>
<reference evidence="3 4" key="1">
    <citation type="submission" date="2019-03" db="EMBL/GenBank/DDBJ databases">
        <title>Genomics of glacier-inhabiting Cryobacterium strains.</title>
        <authorList>
            <person name="Liu Q."/>
            <person name="Xin Y.-H."/>
        </authorList>
    </citation>
    <scope>NUCLEOTIDE SEQUENCE [LARGE SCALE GENOMIC DNA]</scope>
    <source>
        <strain evidence="3 4">TMT4-23</strain>
    </source>
</reference>
<dbReference type="InterPro" id="IPR001638">
    <property type="entry name" value="Solute-binding_3/MltF_N"/>
</dbReference>
<keyword evidence="4" id="KW-1185">Reference proteome</keyword>
<dbReference type="Gene3D" id="3.40.190.10">
    <property type="entry name" value="Periplasmic binding protein-like II"/>
    <property type="match status" value="2"/>
</dbReference>
<keyword evidence="1" id="KW-0732">Signal</keyword>
<sequence length="298" mass="30640">MRARVALPFAVAMAGLLLTGCVDNTVPVAGPARTAPARIVSEDTAASALLPENVRASGTLVIGTSPNYSPNEFKDAAGNPIGWGVELGTAVAAKLGLTADYAVANFDTIIPSLMGGKIDVGNSSFTDNRKREEQVDFVNYYSAGIQWASSTGTTVDPDDACGLKVAVQTASYEDTEEIPARSAACVAAGKPPIVKLKFETQDLAANATVLGQADAFSADSPVTLYAIKRTDGKLHKAGSSVDEASYGMAVAKDSGMAEAVQAALQSMVADGSYEEILATWGVADGRVATITINAAAND</sequence>
<evidence type="ECO:0000313" key="4">
    <source>
        <dbReference type="Proteomes" id="UP000298355"/>
    </source>
</evidence>